<dbReference type="AlphaFoldDB" id="A0A1X7H5H4"/>
<keyword evidence="1" id="KW-1133">Transmembrane helix</keyword>
<dbReference type="EMBL" id="LT840184">
    <property type="protein sequence ID" value="SMF80138.1"/>
    <property type="molecule type" value="Genomic_DNA"/>
</dbReference>
<feature type="transmembrane region" description="Helical" evidence="1">
    <location>
        <begin position="16"/>
        <end position="35"/>
    </location>
</feature>
<sequence length="176" mass="20039">MDNNEDIVIYPKLGKLFMLAAVFVILGAALIYFGMTEENSSIVMVIIGVICAVFFGLCLFYFASRIVNKEPSLIINDEGITDQSSYIQAGVIKWEDIKNIELYSMMNQRMIGIKLYHPEKFMLQQTGFKKLLMRANQGLVDTPINIAESGLPMSIDKLYLIVLKKWKLSQKEREAQ</sequence>
<evidence type="ECO:0000313" key="3">
    <source>
        <dbReference type="Proteomes" id="UP000192940"/>
    </source>
</evidence>
<dbReference type="Proteomes" id="UP000192940">
    <property type="component" value="Chromosome I"/>
</dbReference>
<dbReference type="NCBIfam" id="NF041635">
    <property type="entry name" value="STM3941_fam"/>
    <property type="match status" value="1"/>
</dbReference>
<dbReference type="STRING" id="1313296.SAMN05661091_1805"/>
<feature type="transmembrane region" description="Helical" evidence="1">
    <location>
        <begin position="41"/>
        <end position="63"/>
    </location>
</feature>
<accession>A0A1X7H5H4</accession>
<dbReference type="InterPro" id="IPR048136">
    <property type="entry name" value="STM3941-like"/>
</dbReference>
<evidence type="ECO:0000256" key="1">
    <source>
        <dbReference type="SAM" id="Phobius"/>
    </source>
</evidence>
<reference evidence="3" key="1">
    <citation type="submission" date="2017-04" db="EMBL/GenBank/DDBJ databases">
        <authorList>
            <person name="Varghese N."/>
            <person name="Submissions S."/>
        </authorList>
    </citation>
    <scope>NUCLEOTIDE SEQUENCE [LARGE SCALE GENOMIC DNA]</scope>
    <source>
        <strain evidence="3">N3/975</strain>
    </source>
</reference>
<evidence type="ECO:0000313" key="2">
    <source>
        <dbReference type="EMBL" id="SMF80138.1"/>
    </source>
</evidence>
<keyword evidence="1" id="KW-0472">Membrane</keyword>
<gene>
    <name evidence="2" type="ORF">SAMN05661091_1805</name>
</gene>
<protein>
    <recommendedName>
        <fullName evidence="4">PH domain-containing protein</fullName>
    </recommendedName>
</protein>
<dbReference type="RefSeq" id="WP_208918679.1">
    <property type="nucleotide sequence ID" value="NZ_LT840184.1"/>
</dbReference>
<evidence type="ECO:0008006" key="4">
    <source>
        <dbReference type="Google" id="ProtNLM"/>
    </source>
</evidence>
<name>A0A1X7H5H4_9BACL</name>
<keyword evidence="1" id="KW-0812">Transmembrane</keyword>
<organism evidence="2 3">
    <name type="scientific">Paenibacillus uliginis N3/975</name>
    <dbReference type="NCBI Taxonomy" id="1313296"/>
    <lineage>
        <taxon>Bacteria</taxon>
        <taxon>Bacillati</taxon>
        <taxon>Bacillota</taxon>
        <taxon>Bacilli</taxon>
        <taxon>Bacillales</taxon>
        <taxon>Paenibacillaceae</taxon>
        <taxon>Paenibacillus</taxon>
    </lineage>
</organism>
<keyword evidence="3" id="KW-1185">Reference proteome</keyword>
<proteinExistence type="predicted"/>